<proteinExistence type="predicted"/>
<dbReference type="Proteomes" id="UP000807025">
    <property type="component" value="Unassembled WGS sequence"/>
</dbReference>
<sequence>MLSGPFCDVAAASATRISLKPCGQAEKGRARLHYSLLPRSSYHIHAYPPSTPLSYTPLVYKILYAVDQFSLGPTHIKGGPPHAILPSLEPFPQSQVTHTGVID</sequence>
<dbReference type="AlphaFoldDB" id="A0A9P5ZPC2"/>
<dbReference type="EMBL" id="MU154612">
    <property type="protein sequence ID" value="KAF9491778.1"/>
    <property type="molecule type" value="Genomic_DNA"/>
</dbReference>
<gene>
    <name evidence="1" type="ORF">BDN71DRAFT_1280081</name>
</gene>
<comment type="caution">
    <text evidence="1">The sequence shown here is derived from an EMBL/GenBank/DDBJ whole genome shotgun (WGS) entry which is preliminary data.</text>
</comment>
<organism evidence="1 2">
    <name type="scientific">Pleurotus eryngii</name>
    <name type="common">Boletus of the steppes</name>
    <dbReference type="NCBI Taxonomy" id="5323"/>
    <lineage>
        <taxon>Eukaryota</taxon>
        <taxon>Fungi</taxon>
        <taxon>Dikarya</taxon>
        <taxon>Basidiomycota</taxon>
        <taxon>Agaricomycotina</taxon>
        <taxon>Agaricomycetes</taxon>
        <taxon>Agaricomycetidae</taxon>
        <taxon>Agaricales</taxon>
        <taxon>Pleurotineae</taxon>
        <taxon>Pleurotaceae</taxon>
        <taxon>Pleurotus</taxon>
    </lineage>
</organism>
<evidence type="ECO:0000313" key="1">
    <source>
        <dbReference type="EMBL" id="KAF9491778.1"/>
    </source>
</evidence>
<evidence type="ECO:0000313" key="2">
    <source>
        <dbReference type="Proteomes" id="UP000807025"/>
    </source>
</evidence>
<protein>
    <submittedName>
        <fullName evidence="1">Uncharacterized protein</fullName>
    </submittedName>
</protein>
<name>A0A9P5ZPC2_PLEER</name>
<reference evidence="1" key="1">
    <citation type="submission" date="2020-11" db="EMBL/GenBank/DDBJ databases">
        <authorList>
            <consortium name="DOE Joint Genome Institute"/>
            <person name="Ahrendt S."/>
            <person name="Riley R."/>
            <person name="Andreopoulos W."/>
            <person name="Labutti K."/>
            <person name="Pangilinan J."/>
            <person name="Ruiz-Duenas F.J."/>
            <person name="Barrasa J.M."/>
            <person name="Sanchez-Garcia M."/>
            <person name="Camarero S."/>
            <person name="Miyauchi S."/>
            <person name="Serrano A."/>
            <person name="Linde D."/>
            <person name="Babiker R."/>
            <person name="Drula E."/>
            <person name="Ayuso-Fernandez I."/>
            <person name="Pacheco R."/>
            <person name="Padilla G."/>
            <person name="Ferreira P."/>
            <person name="Barriuso J."/>
            <person name="Kellner H."/>
            <person name="Castanera R."/>
            <person name="Alfaro M."/>
            <person name="Ramirez L."/>
            <person name="Pisabarro A.G."/>
            <person name="Kuo A."/>
            <person name="Tritt A."/>
            <person name="Lipzen A."/>
            <person name="He G."/>
            <person name="Yan M."/>
            <person name="Ng V."/>
            <person name="Cullen D."/>
            <person name="Martin F."/>
            <person name="Rosso M.-N."/>
            <person name="Henrissat B."/>
            <person name="Hibbett D."/>
            <person name="Martinez A.T."/>
            <person name="Grigoriev I.V."/>
        </authorList>
    </citation>
    <scope>NUCLEOTIDE SEQUENCE</scope>
    <source>
        <strain evidence="1">ATCC 90797</strain>
    </source>
</reference>
<keyword evidence="2" id="KW-1185">Reference proteome</keyword>
<accession>A0A9P5ZPC2</accession>